<evidence type="ECO:0000313" key="1">
    <source>
        <dbReference type="EMBL" id="KAG7339965.1"/>
    </source>
</evidence>
<sequence>MIRRLLAIAATAIFASMVMPLSSTAAFVVTTAVTTTNGRTTLPFSFVTTSAATTTATTLRMGLFDFFSPEAKDARERQKRAKIEEQERLQKAILERRKNPQLMEEYEQKVQLRRELKMQGNFDEA</sequence>
<dbReference type="EMBL" id="JAGRRH010000028">
    <property type="protein sequence ID" value="KAG7339965.1"/>
    <property type="molecule type" value="Genomic_DNA"/>
</dbReference>
<protein>
    <submittedName>
        <fullName evidence="1">Uncharacterized protein</fullName>
    </submittedName>
</protein>
<comment type="caution">
    <text evidence="1">The sequence shown here is derived from an EMBL/GenBank/DDBJ whole genome shotgun (WGS) entry which is preliminary data.</text>
</comment>
<organism evidence="1 2">
    <name type="scientific">Nitzschia inconspicua</name>
    <dbReference type="NCBI Taxonomy" id="303405"/>
    <lineage>
        <taxon>Eukaryota</taxon>
        <taxon>Sar</taxon>
        <taxon>Stramenopiles</taxon>
        <taxon>Ochrophyta</taxon>
        <taxon>Bacillariophyta</taxon>
        <taxon>Bacillariophyceae</taxon>
        <taxon>Bacillariophycidae</taxon>
        <taxon>Bacillariales</taxon>
        <taxon>Bacillariaceae</taxon>
        <taxon>Nitzschia</taxon>
    </lineage>
</organism>
<gene>
    <name evidence="1" type="ORF">IV203_006368</name>
</gene>
<keyword evidence="2" id="KW-1185">Reference proteome</keyword>
<dbReference type="AlphaFoldDB" id="A0A9K3KAD7"/>
<reference evidence="1" key="2">
    <citation type="submission" date="2021-04" db="EMBL/GenBank/DDBJ databases">
        <authorList>
            <person name="Podell S."/>
        </authorList>
    </citation>
    <scope>NUCLEOTIDE SEQUENCE</scope>
    <source>
        <strain evidence="1">Hildebrandi</strain>
    </source>
</reference>
<name>A0A9K3KAD7_9STRA</name>
<dbReference type="OrthoDB" id="54812at2759"/>
<evidence type="ECO:0000313" key="2">
    <source>
        <dbReference type="Proteomes" id="UP000693970"/>
    </source>
</evidence>
<dbReference type="Proteomes" id="UP000693970">
    <property type="component" value="Unassembled WGS sequence"/>
</dbReference>
<accession>A0A9K3KAD7</accession>
<proteinExistence type="predicted"/>
<reference evidence="1" key="1">
    <citation type="journal article" date="2021" name="Sci. Rep.">
        <title>Diploid genomic architecture of Nitzschia inconspicua, an elite biomass production diatom.</title>
        <authorList>
            <person name="Oliver A."/>
            <person name="Podell S."/>
            <person name="Pinowska A."/>
            <person name="Traller J.C."/>
            <person name="Smith S.R."/>
            <person name="McClure R."/>
            <person name="Beliaev A."/>
            <person name="Bohutskyi P."/>
            <person name="Hill E.A."/>
            <person name="Rabines A."/>
            <person name="Zheng H."/>
            <person name="Allen L.Z."/>
            <person name="Kuo A."/>
            <person name="Grigoriev I.V."/>
            <person name="Allen A.E."/>
            <person name="Hazlebeck D."/>
            <person name="Allen E.E."/>
        </authorList>
    </citation>
    <scope>NUCLEOTIDE SEQUENCE</scope>
    <source>
        <strain evidence="1">Hildebrandi</strain>
    </source>
</reference>